<organism evidence="2 3">
    <name type="scientific">Trichlorobacter thiogenes</name>
    <dbReference type="NCBI Taxonomy" id="115783"/>
    <lineage>
        <taxon>Bacteria</taxon>
        <taxon>Pseudomonadati</taxon>
        <taxon>Thermodesulfobacteriota</taxon>
        <taxon>Desulfuromonadia</taxon>
        <taxon>Geobacterales</taxon>
        <taxon>Geobacteraceae</taxon>
        <taxon>Trichlorobacter</taxon>
    </lineage>
</organism>
<reference evidence="3" key="1">
    <citation type="submission" date="2017-02" db="EMBL/GenBank/DDBJ databases">
        <authorList>
            <person name="Varghese N."/>
            <person name="Submissions S."/>
        </authorList>
    </citation>
    <scope>NUCLEOTIDE SEQUENCE [LARGE SCALE GENOMIC DNA]</scope>
    <source>
        <strain evidence="3">ATCC BAA-34</strain>
    </source>
</reference>
<accession>A0A1T4S2Y6</accession>
<dbReference type="OrthoDB" id="5505169at2"/>
<dbReference type="InterPro" id="IPR029016">
    <property type="entry name" value="GAF-like_dom_sf"/>
</dbReference>
<evidence type="ECO:0000313" key="3">
    <source>
        <dbReference type="Proteomes" id="UP000190102"/>
    </source>
</evidence>
<evidence type="ECO:0000259" key="1">
    <source>
        <dbReference type="SMART" id="SM00065"/>
    </source>
</evidence>
<dbReference type="EMBL" id="FUWR01000029">
    <property type="protein sequence ID" value="SKA22649.1"/>
    <property type="molecule type" value="Genomic_DNA"/>
</dbReference>
<evidence type="ECO:0000313" key="2">
    <source>
        <dbReference type="EMBL" id="SKA22649.1"/>
    </source>
</evidence>
<sequence length="182" mass="19953">MPQKKTNDIAQDKLKAMMEMAALVNSSHERSVIMDHAVKSVCRLTGAEAGSLLLIDEYTGHLDFEVVTGCKEDLLPFFRVPKGQGISGWVAQNDLPIIVPDVQADERFFKFTDKELGFTTRDMIAVPLRVNGAVIGVLQAINKNSGAFSHDDLKLAMAFANQIAPVINRTDKEQPRPSTANA</sequence>
<dbReference type="Proteomes" id="UP000190102">
    <property type="component" value="Unassembled WGS sequence"/>
</dbReference>
<protein>
    <submittedName>
        <fullName evidence="2">GAF domain-containing protein</fullName>
    </submittedName>
</protein>
<dbReference type="InterPro" id="IPR003018">
    <property type="entry name" value="GAF"/>
</dbReference>
<proteinExistence type="predicted"/>
<keyword evidence="3" id="KW-1185">Reference proteome</keyword>
<dbReference type="Gene3D" id="3.30.450.40">
    <property type="match status" value="1"/>
</dbReference>
<dbReference type="STRING" id="115783.SAMN02745119_03217"/>
<feature type="domain" description="GAF" evidence="1">
    <location>
        <begin position="29"/>
        <end position="177"/>
    </location>
</feature>
<dbReference type="Pfam" id="PF01590">
    <property type="entry name" value="GAF"/>
    <property type="match status" value="1"/>
</dbReference>
<dbReference type="SUPFAM" id="SSF55781">
    <property type="entry name" value="GAF domain-like"/>
    <property type="match status" value="1"/>
</dbReference>
<dbReference type="RefSeq" id="WP_078791457.1">
    <property type="nucleotide sequence ID" value="NZ_FUWR01000029.1"/>
</dbReference>
<gene>
    <name evidence="2" type="ORF">SAMN02745119_03217</name>
</gene>
<dbReference type="SMART" id="SM00065">
    <property type="entry name" value="GAF"/>
    <property type="match status" value="1"/>
</dbReference>
<dbReference type="AlphaFoldDB" id="A0A1T4S2Y6"/>
<name>A0A1T4S2Y6_9BACT</name>